<comment type="similarity">
    <text evidence="1 3">Belongs to the short-chain dehydrogenases/reductases (SDR) family.</text>
</comment>
<dbReference type="Gene3D" id="3.40.50.720">
    <property type="entry name" value="NAD(P)-binding Rossmann-like Domain"/>
    <property type="match status" value="1"/>
</dbReference>
<gene>
    <name evidence="5" type="ORF">AVDCRST_MAG35-3211</name>
</gene>
<dbReference type="FunFam" id="3.40.50.720:FF:000047">
    <property type="entry name" value="NADP-dependent L-serine/L-allo-threonine dehydrogenase"/>
    <property type="match status" value="1"/>
</dbReference>
<dbReference type="Pfam" id="PF00106">
    <property type="entry name" value="adh_short"/>
    <property type="match status" value="1"/>
</dbReference>
<dbReference type="InterPro" id="IPR036291">
    <property type="entry name" value="NAD(P)-bd_dom_sf"/>
</dbReference>
<sequence length="263" mass="26677">MTGPVTGPETGPGPGPGQVAGRRVAVVTGASSGIGAATACALARAGFDVVLGARRADKLAEVAAACGGTAVALDVTDQDSVDALAAGLGRCDLLVNNAGGALGADPVASAAVEDWRWMYETNVLGTLRVTQALLPHLVASGDGQVITIGSVAAREPYGGGGGYNAAKHGVAALSRVLRIELLGQPVRVCQIDPGMVRTDFSLVRFRGDRARADAVYAGARPLTADDVADTVAWVATRPAHVNVDQLLLLARDQTSAQVVHRTG</sequence>
<dbReference type="SUPFAM" id="SSF51735">
    <property type="entry name" value="NAD(P)-binding Rossmann-fold domains"/>
    <property type="match status" value="1"/>
</dbReference>
<name>A0A6J4QKN8_9ACTN</name>
<protein>
    <submittedName>
        <fullName evidence="5">Short-chain dehydrogenase</fullName>
    </submittedName>
</protein>
<dbReference type="PROSITE" id="PS00061">
    <property type="entry name" value="ADH_SHORT"/>
    <property type="match status" value="1"/>
</dbReference>
<evidence type="ECO:0000313" key="5">
    <source>
        <dbReference type="EMBL" id="CAA9439874.1"/>
    </source>
</evidence>
<feature type="region of interest" description="Disordered" evidence="4">
    <location>
        <begin position="1"/>
        <end position="20"/>
    </location>
</feature>
<dbReference type="PANTHER" id="PTHR42901">
    <property type="entry name" value="ALCOHOL DEHYDROGENASE"/>
    <property type="match status" value="1"/>
</dbReference>
<evidence type="ECO:0000256" key="2">
    <source>
        <dbReference type="ARBA" id="ARBA00023002"/>
    </source>
</evidence>
<evidence type="ECO:0000256" key="4">
    <source>
        <dbReference type="SAM" id="MobiDB-lite"/>
    </source>
</evidence>
<evidence type="ECO:0000256" key="1">
    <source>
        <dbReference type="ARBA" id="ARBA00006484"/>
    </source>
</evidence>
<reference evidence="5" key="1">
    <citation type="submission" date="2020-02" db="EMBL/GenBank/DDBJ databases">
        <authorList>
            <person name="Meier V. D."/>
        </authorList>
    </citation>
    <scope>NUCLEOTIDE SEQUENCE</scope>
    <source>
        <strain evidence="5">AVDCRST_MAG35</strain>
    </source>
</reference>
<proteinExistence type="inferred from homology"/>
<dbReference type="GO" id="GO:0016616">
    <property type="term" value="F:oxidoreductase activity, acting on the CH-OH group of donors, NAD or NADP as acceptor"/>
    <property type="evidence" value="ECO:0007669"/>
    <property type="project" value="UniProtKB-ARBA"/>
</dbReference>
<dbReference type="PRINTS" id="PR00081">
    <property type="entry name" value="GDHRDH"/>
</dbReference>
<dbReference type="InterPro" id="IPR002347">
    <property type="entry name" value="SDR_fam"/>
</dbReference>
<evidence type="ECO:0000256" key="3">
    <source>
        <dbReference type="RuleBase" id="RU000363"/>
    </source>
</evidence>
<organism evidence="5">
    <name type="scientific">uncultured Quadrisphaera sp</name>
    <dbReference type="NCBI Taxonomy" id="904978"/>
    <lineage>
        <taxon>Bacteria</taxon>
        <taxon>Bacillati</taxon>
        <taxon>Actinomycetota</taxon>
        <taxon>Actinomycetes</taxon>
        <taxon>Kineosporiales</taxon>
        <taxon>Kineosporiaceae</taxon>
        <taxon>Quadrisphaera</taxon>
        <taxon>environmental samples</taxon>
    </lineage>
</organism>
<dbReference type="InterPro" id="IPR020904">
    <property type="entry name" value="Sc_DH/Rdtase_CS"/>
</dbReference>
<dbReference type="PRINTS" id="PR00080">
    <property type="entry name" value="SDRFAMILY"/>
</dbReference>
<dbReference type="AlphaFoldDB" id="A0A6J4QKN8"/>
<dbReference type="PANTHER" id="PTHR42901:SF1">
    <property type="entry name" value="ALCOHOL DEHYDROGENASE"/>
    <property type="match status" value="1"/>
</dbReference>
<dbReference type="EMBL" id="CADCUY010000602">
    <property type="protein sequence ID" value="CAA9439874.1"/>
    <property type="molecule type" value="Genomic_DNA"/>
</dbReference>
<accession>A0A6J4QKN8</accession>
<keyword evidence="2" id="KW-0560">Oxidoreductase</keyword>